<dbReference type="AlphaFoldDB" id="A0A8S0WD72"/>
<protein>
    <recommendedName>
        <fullName evidence="3">FMN-binding split barrel</fullName>
    </recommendedName>
</protein>
<reference evidence="1 2" key="1">
    <citation type="submission" date="2020-01" db="EMBL/GenBank/DDBJ databases">
        <authorList>
            <person name="Gupta K D."/>
        </authorList>
    </citation>
    <scope>NUCLEOTIDE SEQUENCE [LARGE SCALE GENOMIC DNA]</scope>
</reference>
<dbReference type="Proteomes" id="UP000467700">
    <property type="component" value="Unassembled WGS sequence"/>
</dbReference>
<keyword evidence="2" id="KW-1185">Reference proteome</keyword>
<sequence length="273" mass="29890">MSDATQYEKTPRSTVNRLKQRAVYDQETIRSIIDTSPILHVSFLPVHPSDDPFPTILPMLGCFGAYTAPNAELQSAPAIYLHGHSASRFFKLPGNTSSWAAEEGLPGLPVCVAATHIDGLVLALTPFNHSSNYRSAVVHGYAQLVTDAAEKDYALTLITDNIVPERWANSRVPPTEAEMKTTSVIRVDVVSASAKVRAYTAGNDKADLEDESVVGKVWTGVVPMWTQYGEPVPAVENRVSRVPEHVARVIEERNAEGEQWAKDIATRKAPKKT</sequence>
<dbReference type="Pfam" id="PF12900">
    <property type="entry name" value="Pyridox_ox_2"/>
    <property type="match status" value="1"/>
</dbReference>
<comment type="caution">
    <text evidence="1">The sequence shown here is derived from an EMBL/GenBank/DDBJ whole genome shotgun (WGS) entry which is preliminary data.</text>
</comment>
<dbReference type="EMBL" id="CACVBS010000107">
    <property type="protein sequence ID" value="CAA7271369.1"/>
    <property type="molecule type" value="Genomic_DNA"/>
</dbReference>
<dbReference type="InterPro" id="IPR012349">
    <property type="entry name" value="Split_barrel_FMN-bd"/>
</dbReference>
<accession>A0A8S0WD72</accession>
<gene>
    <name evidence="1" type="ORF">AAE3_LOCUS13606</name>
</gene>
<dbReference type="Gene3D" id="2.30.110.10">
    <property type="entry name" value="Electron Transport, Fmn-binding Protein, Chain A"/>
    <property type="match status" value="1"/>
</dbReference>
<dbReference type="SUPFAM" id="SSF50475">
    <property type="entry name" value="FMN-binding split barrel"/>
    <property type="match status" value="1"/>
</dbReference>
<evidence type="ECO:0008006" key="3">
    <source>
        <dbReference type="Google" id="ProtNLM"/>
    </source>
</evidence>
<dbReference type="PANTHER" id="PTHR34071">
    <property type="entry name" value="5-NITROIMIDAZOLE ANTIBIOTICS RESISTANCE PROTEIN, NIMA-FAMILY-RELATED PROTEIN-RELATED"/>
    <property type="match status" value="1"/>
</dbReference>
<dbReference type="InterPro" id="IPR024747">
    <property type="entry name" value="Pyridox_Oxase-rel"/>
</dbReference>
<organism evidence="1 2">
    <name type="scientific">Cyclocybe aegerita</name>
    <name type="common">Black poplar mushroom</name>
    <name type="synonym">Agrocybe aegerita</name>
    <dbReference type="NCBI Taxonomy" id="1973307"/>
    <lineage>
        <taxon>Eukaryota</taxon>
        <taxon>Fungi</taxon>
        <taxon>Dikarya</taxon>
        <taxon>Basidiomycota</taxon>
        <taxon>Agaricomycotina</taxon>
        <taxon>Agaricomycetes</taxon>
        <taxon>Agaricomycetidae</taxon>
        <taxon>Agaricales</taxon>
        <taxon>Agaricineae</taxon>
        <taxon>Bolbitiaceae</taxon>
        <taxon>Cyclocybe</taxon>
    </lineage>
</organism>
<name>A0A8S0WD72_CYCAE</name>
<proteinExistence type="predicted"/>
<evidence type="ECO:0000313" key="2">
    <source>
        <dbReference type="Proteomes" id="UP000467700"/>
    </source>
</evidence>
<dbReference type="OrthoDB" id="444432at2759"/>
<evidence type="ECO:0000313" key="1">
    <source>
        <dbReference type="EMBL" id="CAA7271369.1"/>
    </source>
</evidence>
<dbReference type="PANTHER" id="PTHR34071:SF2">
    <property type="entry name" value="FLAVIN-NUCLEOTIDE-BINDING PROTEIN"/>
    <property type="match status" value="1"/>
</dbReference>